<organism evidence="6 7">
    <name type="scientific">Candidatus Kaiserbacteria bacterium GW2011_GWA2_58_9</name>
    <dbReference type="NCBI Taxonomy" id="1618672"/>
    <lineage>
        <taxon>Bacteria</taxon>
        <taxon>Candidatus Kaiseribacteriota</taxon>
    </lineage>
</organism>
<dbReference type="InterPro" id="IPR001920">
    <property type="entry name" value="Asp/Glu_race"/>
</dbReference>
<dbReference type="Gene3D" id="3.40.50.1860">
    <property type="match status" value="2"/>
</dbReference>
<comment type="caution">
    <text evidence="5">Lacks conserved residue(s) required for the propagation of feature annotation.</text>
</comment>
<feature type="binding site" evidence="5">
    <location>
        <begin position="191"/>
        <end position="192"/>
    </location>
    <ligand>
        <name>substrate</name>
    </ligand>
</feature>
<dbReference type="PANTHER" id="PTHR21198:SF3">
    <property type="entry name" value="GLUTAMATE RACEMASE"/>
    <property type="match status" value="1"/>
</dbReference>
<dbReference type="PANTHER" id="PTHR21198">
    <property type="entry name" value="GLUTAMATE RACEMASE"/>
    <property type="match status" value="1"/>
</dbReference>
<dbReference type="InterPro" id="IPR004391">
    <property type="entry name" value="Glu_race"/>
</dbReference>
<feature type="binding site" evidence="5">
    <location>
        <begin position="43"/>
        <end position="44"/>
    </location>
    <ligand>
        <name>substrate</name>
    </ligand>
</feature>
<keyword evidence="1 5" id="KW-0133">Cell shape</keyword>
<gene>
    <name evidence="5" type="primary">murI</name>
    <name evidence="6" type="ORF">UY98_C0002G0004</name>
</gene>
<evidence type="ECO:0000313" key="6">
    <source>
        <dbReference type="EMBL" id="KKW47909.1"/>
    </source>
</evidence>
<evidence type="ECO:0000313" key="7">
    <source>
        <dbReference type="Proteomes" id="UP000034789"/>
    </source>
</evidence>
<comment type="catalytic activity">
    <reaction evidence="5">
        <text>L-glutamate = D-glutamate</text>
        <dbReference type="Rhea" id="RHEA:12813"/>
        <dbReference type="ChEBI" id="CHEBI:29985"/>
        <dbReference type="ChEBI" id="CHEBI:29986"/>
        <dbReference type="EC" id="5.1.1.3"/>
    </reaction>
</comment>
<protein>
    <recommendedName>
        <fullName evidence="5">Glutamate racemase</fullName>
        <ecNumber evidence="5">5.1.1.3</ecNumber>
    </recommendedName>
</protein>
<dbReference type="PATRIC" id="fig|1618672.3.peg.38"/>
<comment type="caution">
    <text evidence="6">The sequence shown here is derived from an EMBL/GenBank/DDBJ whole genome shotgun (WGS) entry which is preliminary data.</text>
</comment>
<accession>A0A0G2BPK8</accession>
<feature type="binding site" evidence="5">
    <location>
        <begin position="11"/>
        <end position="12"/>
    </location>
    <ligand>
        <name>substrate</name>
    </ligand>
</feature>
<dbReference type="GO" id="GO:0008881">
    <property type="term" value="F:glutamate racemase activity"/>
    <property type="evidence" value="ECO:0007669"/>
    <property type="project" value="UniProtKB-UniRule"/>
</dbReference>
<dbReference type="AlphaFoldDB" id="A0A0G2BPK8"/>
<feature type="binding site" evidence="5">
    <location>
        <begin position="76"/>
        <end position="77"/>
    </location>
    <ligand>
        <name>substrate</name>
    </ligand>
</feature>
<keyword evidence="2 5" id="KW-0573">Peptidoglycan synthesis</keyword>
<dbReference type="Proteomes" id="UP000034789">
    <property type="component" value="Unassembled WGS sequence"/>
</dbReference>
<evidence type="ECO:0000256" key="1">
    <source>
        <dbReference type="ARBA" id="ARBA00022960"/>
    </source>
</evidence>
<reference evidence="6 7" key="1">
    <citation type="journal article" date="2015" name="Nature">
        <title>rRNA introns, odd ribosomes, and small enigmatic genomes across a large radiation of phyla.</title>
        <authorList>
            <person name="Brown C.T."/>
            <person name="Hug L.A."/>
            <person name="Thomas B.C."/>
            <person name="Sharon I."/>
            <person name="Castelle C.J."/>
            <person name="Singh A."/>
            <person name="Wilkins M.J."/>
            <person name="Williams K.H."/>
            <person name="Banfield J.F."/>
        </authorList>
    </citation>
    <scope>NUCLEOTIDE SEQUENCE [LARGE SCALE GENOMIC DNA]</scope>
</reference>
<evidence type="ECO:0000256" key="3">
    <source>
        <dbReference type="ARBA" id="ARBA00023235"/>
    </source>
</evidence>
<dbReference type="GO" id="GO:0009252">
    <property type="term" value="P:peptidoglycan biosynthetic process"/>
    <property type="evidence" value="ECO:0007669"/>
    <property type="project" value="UniProtKB-UniRule"/>
</dbReference>
<evidence type="ECO:0000256" key="2">
    <source>
        <dbReference type="ARBA" id="ARBA00022984"/>
    </source>
</evidence>
<dbReference type="HAMAP" id="MF_00258">
    <property type="entry name" value="Glu_racemase"/>
    <property type="match status" value="1"/>
</dbReference>
<comment type="pathway">
    <text evidence="5">Cell wall biogenesis; peptidoglycan biosynthesis.</text>
</comment>
<name>A0A0G2BPK8_9BACT</name>
<dbReference type="GO" id="GO:0008360">
    <property type="term" value="P:regulation of cell shape"/>
    <property type="evidence" value="ECO:0007669"/>
    <property type="project" value="UniProtKB-KW"/>
</dbReference>
<dbReference type="SUPFAM" id="SSF53681">
    <property type="entry name" value="Aspartate/glutamate racemase"/>
    <property type="match status" value="2"/>
</dbReference>
<dbReference type="EC" id="5.1.1.3" evidence="5"/>
<comment type="similarity">
    <text evidence="5">Belongs to the aspartate/glutamate racemases family.</text>
</comment>
<dbReference type="GO" id="GO:0071555">
    <property type="term" value="P:cell wall organization"/>
    <property type="evidence" value="ECO:0007669"/>
    <property type="project" value="UniProtKB-KW"/>
</dbReference>
<proteinExistence type="inferred from homology"/>
<keyword evidence="4 5" id="KW-0961">Cell wall biogenesis/degradation</keyword>
<sequence>MENNSPIAVFDSGVGSYSIIRVLQKKLSNENIIYLADRANFPYGNKSREELLAIVNRTISWLENNYKPKLIVVASNTPSVQVLDEVRRDHSTNLIGIFPSIEHAVEISKTKHIAILGTKGMVESLEIERYINSKNIDNAIIHKVNASDLVALVESGTFKNDKPKTTTTVAVILEPILAGDSLIDVMTLSSTHLPFLREYFERACPQITFLDPAAEVATEVERALTDTDIVSSGPGSLRILATGGREADLKHILSVLDLDTNVEAATI</sequence>
<comment type="function">
    <text evidence="5">Provides the (R)-glutamate required for cell wall biosynthesis.</text>
</comment>
<evidence type="ECO:0000256" key="5">
    <source>
        <dbReference type="HAMAP-Rule" id="MF_00258"/>
    </source>
</evidence>
<evidence type="ECO:0000256" key="4">
    <source>
        <dbReference type="ARBA" id="ARBA00023316"/>
    </source>
</evidence>
<keyword evidence="3 5" id="KW-0413">Isomerase</keyword>
<dbReference type="EMBL" id="LCSD01000002">
    <property type="protein sequence ID" value="KKW47909.1"/>
    <property type="molecule type" value="Genomic_DNA"/>
</dbReference>
<dbReference type="UniPathway" id="UPA00219"/>